<sequence length="177" mass="19697">MSQEPQPQFISVPVPSQYVTQVYAYLAELTGATAATSPVSTVPPVEPPLGPPTTPSADSSDGDPLPVVEWTVEDFRRLVIEPLSSVQAITRVLDLLAKEPDTRVSYTSLAHHLGMEKKSLQGNLAAFTRAVRKHYKRRNWPMTWAEAPTSEPDLKSEFFYTMNATTAERWLRARAQD</sequence>
<accession>A0A1S2QPH2</accession>
<comment type="caution">
    <text evidence="2">The sequence shown here is derived from an EMBL/GenBank/DDBJ whole genome shotgun (WGS) entry which is preliminary data.</text>
</comment>
<dbReference type="OrthoDB" id="4196245at2"/>
<dbReference type="RefSeq" id="WP_071378731.1">
    <property type="nucleotide sequence ID" value="NZ_MLYO01000007.1"/>
</dbReference>
<dbReference type="Proteomes" id="UP000179642">
    <property type="component" value="Unassembled WGS sequence"/>
</dbReference>
<organism evidence="2 3">
    <name type="scientific">Streptomyces monashensis</name>
    <dbReference type="NCBI Taxonomy" id="1678012"/>
    <lineage>
        <taxon>Bacteria</taxon>
        <taxon>Bacillati</taxon>
        <taxon>Actinomycetota</taxon>
        <taxon>Actinomycetes</taxon>
        <taxon>Kitasatosporales</taxon>
        <taxon>Streptomycetaceae</taxon>
        <taxon>Streptomyces</taxon>
    </lineage>
</organism>
<feature type="compositionally biased region" description="Pro residues" evidence="1">
    <location>
        <begin position="44"/>
        <end position="54"/>
    </location>
</feature>
<gene>
    <name evidence="2" type="ORF">BIV23_00830</name>
</gene>
<protein>
    <submittedName>
        <fullName evidence="2">Uncharacterized protein</fullName>
    </submittedName>
</protein>
<keyword evidence="3" id="KW-1185">Reference proteome</keyword>
<proteinExistence type="predicted"/>
<feature type="region of interest" description="Disordered" evidence="1">
    <location>
        <begin position="36"/>
        <end position="64"/>
    </location>
</feature>
<evidence type="ECO:0000313" key="2">
    <source>
        <dbReference type="EMBL" id="OIK08048.1"/>
    </source>
</evidence>
<dbReference type="EMBL" id="MLYO01000007">
    <property type="protein sequence ID" value="OIK08048.1"/>
    <property type="molecule type" value="Genomic_DNA"/>
</dbReference>
<evidence type="ECO:0000256" key="1">
    <source>
        <dbReference type="SAM" id="MobiDB-lite"/>
    </source>
</evidence>
<name>A0A1S2QPH2_9ACTN</name>
<reference evidence="2 3" key="1">
    <citation type="submission" date="2016-10" db="EMBL/GenBank/DDBJ databases">
        <title>Genome sequence of Streptomyces sp. MUSC 1.</title>
        <authorList>
            <person name="Lee L.-H."/>
            <person name="Ser H.-L."/>
            <person name="Law J.W.-F."/>
        </authorList>
    </citation>
    <scope>NUCLEOTIDE SEQUENCE [LARGE SCALE GENOMIC DNA]</scope>
    <source>
        <strain evidence="2 3">MUSC 1</strain>
    </source>
</reference>
<dbReference type="AlphaFoldDB" id="A0A1S2QPH2"/>
<evidence type="ECO:0000313" key="3">
    <source>
        <dbReference type="Proteomes" id="UP000179642"/>
    </source>
</evidence>